<sequence length="1101" mass="123277">MERTSGGREVHVSKDVQLGWIYDSTSREFCPPVASREYRYKDSPSFEWNIYNKSVLNRNISSKMYSSHSHWIKDFQDSHAQEIFHITGTKLIEKIATEDIVNSSDQDVVSTLCYKSYVYLLLFYDCHVPESFEEDMKTILNDIIFDVKQVILPPSINNGSRGLNLYDISKATPFSLIAGLKEACRQLKAKEATKQCSVIVSNGKVHKGEYTLSKGNGMVKEFESSTRISSHTKYTNVVTVSSLPSYAQITSNLTENSTVKVNITLSSNSSNQGSLNSMPAGIHLPTASSHKTNNEIISQMKCDEEKQTREFKSQPKNSLKNERSHSSQRTLVHGIHDDSEIDRSQTSYRSNSNHSQDVEKNGKQAPRDRSSSCRRGSSQDRRETQNSSTTRARSSSRGRKVTQEQKVNNDIHPQSSYSSSAIRRIETVQTALSSGGNGSMPPIRSILVPRSTNSNSRDDNSKHVNIAATNVSQKSNAIVGQYKNASQSYLDQNSLISDHHKCNDNVISHNKTSNANLTKNHYLSGSSKNIASNSLNPNERGSLNSHDKKYITTDTQKSSDIAKVEKTSLYSGNSLNNTHSIFKKLEPSRIVVDPCGMKRQYYGIFSSNIEEKVILLLGASGSGKTTLVNFVANFFRGVKTPDEEKMIVAPTSVKTKEITAYTFWTEKDAGTAITIIDTPGLNDSSGSEIRDHVNSLKTFLANTAAHDLKIHALGFVAQAHLVRLTSSERLVMDYVSTLFGEGVKDNIITLISFADVQENPPVVEAMKNYGIKTKHFLKFNNAVLNGSSDEVDDLDRVYWRTGYKSWKKGMKILNELLPLSINAMKTLQNEVYTKSVVESSLKDFNIELIEFLSIYRQGDLNSIRRSSLQIWDLATIAHHHLRNTPEGSTSIENLLVTSVESICCQQQSHNSAAFLRGLSFYSPRGLDVCADAIINSIHPVYCSAKNMQNTKANKSNAQCKSKKQKWNVNSLQANNHEQELIFCHQCQKDHIMERLDEATIMEYAKKFMGYKQHPIVTFRCTECKCDGNMHGVNLMLNSGGIHNNFGLDINRILHHTTNMLSKLVEKHSLPTSNMTEKDLIKFVMKEANVETNTFLNAILDI</sequence>
<feature type="compositionally biased region" description="Polar residues" evidence="3">
    <location>
        <begin position="344"/>
        <end position="355"/>
    </location>
</feature>
<feature type="compositionally biased region" description="Basic and acidic residues" evidence="3">
    <location>
        <begin position="334"/>
        <end position="343"/>
    </location>
</feature>
<evidence type="ECO:0000256" key="3">
    <source>
        <dbReference type="SAM" id="MobiDB-lite"/>
    </source>
</evidence>
<keyword evidence="6" id="KW-1185">Reference proteome</keyword>
<feature type="compositionally biased region" description="Basic and acidic residues" evidence="3">
    <location>
        <begin position="301"/>
        <end position="325"/>
    </location>
</feature>
<feature type="compositionally biased region" description="Polar residues" evidence="3">
    <location>
        <begin position="286"/>
        <end position="297"/>
    </location>
</feature>
<feature type="domain" description="AIG1-type G" evidence="4">
    <location>
        <begin position="614"/>
        <end position="758"/>
    </location>
</feature>
<evidence type="ECO:0000256" key="1">
    <source>
        <dbReference type="ARBA" id="ARBA00008535"/>
    </source>
</evidence>
<proteinExistence type="inferred from homology"/>
<evidence type="ECO:0000259" key="4">
    <source>
        <dbReference type="Pfam" id="PF04548"/>
    </source>
</evidence>
<feature type="region of interest" description="Disordered" evidence="3">
    <location>
        <begin position="528"/>
        <end position="547"/>
    </location>
</feature>
<name>A0AAV2REF1_MEGNR</name>
<feature type="compositionally biased region" description="Polar residues" evidence="3">
    <location>
        <begin position="410"/>
        <end position="434"/>
    </location>
</feature>
<dbReference type="Gene3D" id="3.40.50.300">
    <property type="entry name" value="P-loop containing nucleotide triphosphate hydrolases"/>
    <property type="match status" value="1"/>
</dbReference>
<gene>
    <name evidence="5" type="ORF">MNOR_LOCUS23827</name>
</gene>
<evidence type="ECO:0000256" key="2">
    <source>
        <dbReference type="ARBA" id="ARBA00022741"/>
    </source>
</evidence>
<comment type="caution">
    <text evidence="5">The sequence shown here is derived from an EMBL/GenBank/DDBJ whole genome shotgun (WGS) entry which is preliminary data.</text>
</comment>
<protein>
    <recommendedName>
        <fullName evidence="4">AIG1-type G domain-containing protein</fullName>
    </recommendedName>
</protein>
<comment type="similarity">
    <text evidence="1">Belongs to the TRAFAC class TrmE-Era-EngA-EngB-Septin-like GTPase superfamily. AIG1/Toc34/Toc159-like paraseptin GTPase family. IAN subfamily.</text>
</comment>
<dbReference type="InterPro" id="IPR006703">
    <property type="entry name" value="G_AIG1"/>
</dbReference>
<dbReference type="SUPFAM" id="SSF52540">
    <property type="entry name" value="P-loop containing nucleoside triphosphate hydrolases"/>
    <property type="match status" value="1"/>
</dbReference>
<dbReference type="Proteomes" id="UP001497623">
    <property type="component" value="Unassembled WGS sequence"/>
</dbReference>
<dbReference type="EMBL" id="CAXKWB010021389">
    <property type="protein sequence ID" value="CAL4123139.1"/>
    <property type="molecule type" value="Genomic_DNA"/>
</dbReference>
<organism evidence="5 6">
    <name type="scientific">Meganyctiphanes norvegica</name>
    <name type="common">Northern krill</name>
    <name type="synonym">Thysanopoda norvegica</name>
    <dbReference type="NCBI Taxonomy" id="48144"/>
    <lineage>
        <taxon>Eukaryota</taxon>
        <taxon>Metazoa</taxon>
        <taxon>Ecdysozoa</taxon>
        <taxon>Arthropoda</taxon>
        <taxon>Crustacea</taxon>
        <taxon>Multicrustacea</taxon>
        <taxon>Malacostraca</taxon>
        <taxon>Eumalacostraca</taxon>
        <taxon>Eucarida</taxon>
        <taxon>Euphausiacea</taxon>
        <taxon>Euphausiidae</taxon>
        <taxon>Meganyctiphanes</taxon>
    </lineage>
</organism>
<evidence type="ECO:0000313" key="5">
    <source>
        <dbReference type="EMBL" id="CAL4123139.1"/>
    </source>
</evidence>
<dbReference type="PANTHER" id="PTHR32046:SF11">
    <property type="entry name" value="IMMUNE-ASSOCIATED NUCLEOTIDE-BINDING PROTEIN 10-LIKE"/>
    <property type="match status" value="1"/>
</dbReference>
<accession>A0AAV2REF1</accession>
<evidence type="ECO:0000313" key="6">
    <source>
        <dbReference type="Proteomes" id="UP001497623"/>
    </source>
</evidence>
<keyword evidence="2" id="KW-0547">Nucleotide-binding</keyword>
<dbReference type="Pfam" id="PF04548">
    <property type="entry name" value="AIG1"/>
    <property type="match status" value="1"/>
</dbReference>
<dbReference type="AlphaFoldDB" id="A0AAV2REF1"/>
<dbReference type="GO" id="GO:0005525">
    <property type="term" value="F:GTP binding"/>
    <property type="evidence" value="ECO:0007669"/>
    <property type="project" value="InterPro"/>
</dbReference>
<dbReference type="CDD" id="cd00882">
    <property type="entry name" value="Ras_like_GTPase"/>
    <property type="match status" value="1"/>
</dbReference>
<feature type="region of interest" description="Disordered" evidence="3">
    <location>
        <begin position="269"/>
        <end position="461"/>
    </location>
</feature>
<reference evidence="5 6" key="1">
    <citation type="submission" date="2024-05" db="EMBL/GenBank/DDBJ databases">
        <authorList>
            <person name="Wallberg A."/>
        </authorList>
    </citation>
    <scope>NUCLEOTIDE SEQUENCE [LARGE SCALE GENOMIC DNA]</scope>
</reference>
<feature type="compositionally biased region" description="Basic and acidic residues" evidence="3">
    <location>
        <begin position="356"/>
        <end position="384"/>
    </location>
</feature>
<dbReference type="InterPro" id="IPR027417">
    <property type="entry name" value="P-loop_NTPase"/>
</dbReference>
<feature type="compositionally biased region" description="Polar residues" evidence="3">
    <location>
        <begin position="528"/>
        <end position="544"/>
    </location>
</feature>
<dbReference type="PANTHER" id="PTHR32046">
    <property type="entry name" value="G DOMAIN-CONTAINING PROTEIN"/>
    <property type="match status" value="1"/>
</dbReference>